<proteinExistence type="predicted"/>
<protein>
    <submittedName>
        <fullName evidence="1">Uncharacterized protein</fullName>
    </submittedName>
</protein>
<organism evidence="1">
    <name type="scientific">Sinorhizobium medicae</name>
    <dbReference type="NCBI Taxonomy" id="110321"/>
    <lineage>
        <taxon>Bacteria</taxon>
        <taxon>Pseudomonadati</taxon>
        <taxon>Pseudomonadota</taxon>
        <taxon>Alphaproteobacteria</taxon>
        <taxon>Hyphomicrobiales</taxon>
        <taxon>Rhizobiaceae</taxon>
        <taxon>Sinorhizobium/Ensifer group</taxon>
        <taxon>Sinorhizobium</taxon>
    </lineage>
</organism>
<dbReference type="EMBL" id="CABFNB010000102">
    <property type="protein sequence ID" value="VTZ62132.1"/>
    <property type="molecule type" value="Genomic_DNA"/>
</dbReference>
<evidence type="ECO:0000313" key="1">
    <source>
        <dbReference type="EMBL" id="VTZ62132.1"/>
    </source>
</evidence>
<reference evidence="1" key="1">
    <citation type="submission" date="2019-06" db="EMBL/GenBank/DDBJ databases">
        <authorList>
            <person name="Le Quere A."/>
            <person name="Colella S."/>
        </authorList>
    </citation>
    <scope>NUCLEOTIDE SEQUENCE</scope>
    <source>
        <strain evidence="1">EmedicaeMD41</strain>
    </source>
</reference>
<sequence>MFMSSGKMFVSANKRGMSTGAVFAAVSLLNNGVFDPGFHPPEIIACQGGCHGQLFRRAVGASDLHKALRQAWGRGAGDCVLPRCVRRRIASEA</sequence>
<accession>A0A508X2S2</accession>
<dbReference type="Proteomes" id="UP000507954">
    <property type="component" value="Unassembled WGS sequence"/>
</dbReference>
<name>A0A508X2S2_9HYPH</name>
<gene>
    <name evidence="1" type="ORF">EMEDMD4_360013</name>
</gene>
<dbReference type="AlphaFoldDB" id="A0A508X2S2"/>